<evidence type="ECO:0000313" key="1">
    <source>
        <dbReference type="EMBL" id="MBD2863205.1"/>
    </source>
</evidence>
<organism evidence="1 2">
    <name type="scientific">Paenibacillus oceani</name>
    <dbReference type="NCBI Taxonomy" id="2772510"/>
    <lineage>
        <taxon>Bacteria</taxon>
        <taxon>Bacillati</taxon>
        <taxon>Bacillota</taxon>
        <taxon>Bacilli</taxon>
        <taxon>Bacillales</taxon>
        <taxon>Paenibacillaceae</taxon>
        <taxon>Paenibacillus</taxon>
    </lineage>
</organism>
<dbReference type="GO" id="GO:0003677">
    <property type="term" value="F:DNA binding"/>
    <property type="evidence" value="ECO:0007669"/>
    <property type="project" value="UniProtKB-KW"/>
</dbReference>
<dbReference type="Gene3D" id="3.40.960.10">
    <property type="entry name" value="VSR Endonuclease"/>
    <property type="match status" value="1"/>
</dbReference>
<protein>
    <submittedName>
        <fullName evidence="1">DNA-binding response regulator</fullName>
    </submittedName>
</protein>
<dbReference type="EMBL" id="JACXJA010000017">
    <property type="protein sequence ID" value="MBD2863205.1"/>
    <property type="molecule type" value="Genomic_DNA"/>
</dbReference>
<dbReference type="AlphaFoldDB" id="A0A927C8P1"/>
<dbReference type="SUPFAM" id="SSF46785">
    <property type="entry name" value="Winged helix' DNA-binding domain"/>
    <property type="match status" value="1"/>
</dbReference>
<name>A0A927C8P1_9BACL</name>
<evidence type="ECO:0000313" key="2">
    <source>
        <dbReference type="Proteomes" id="UP000639396"/>
    </source>
</evidence>
<gene>
    <name evidence="1" type="ORF">IDH45_14525</name>
</gene>
<accession>A0A927C8P1</accession>
<dbReference type="InterPro" id="IPR036390">
    <property type="entry name" value="WH_DNA-bd_sf"/>
</dbReference>
<keyword evidence="1" id="KW-0238">DNA-binding</keyword>
<proteinExistence type="predicted"/>
<dbReference type="Proteomes" id="UP000639396">
    <property type="component" value="Unassembled WGS sequence"/>
</dbReference>
<keyword evidence="2" id="KW-1185">Reference proteome</keyword>
<dbReference type="RefSeq" id="WP_190928785.1">
    <property type="nucleotide sequence ID" value="NZ_JACXJA010000017.1"/>
</dbReference>
<reference evidence="1" key="1">
    <citation type="submission" date="2020-09" db="EMBL/GenBank/DDBJ databases">
        <title>A novel bacterium of genus Paenibacillus, isolated from South China Sea.</title>
        <authorList>
            <person name="Huang H."/>
            <person name="Mo K."/>
            <person name="Hu Y."/>
        </authorList>
    </citation>
    <scope>NUCLEOTIDE SEQUENCE</scope>
    <source>
        <strain evidence="1">IB182363</strain>
    </source>
</reference>
<sequence length="221" mass="26116">MEFSKSYDLWIEEHVESRSSERRRRLQEGHGHAEKLFLEQVWWPAVGQFRALHPEYEVKDFQDGSRYIDFAYIRPPYRIAIEIDGYGPHLRDVDRTRFGDNLMRQNQLVLDGWKIIRFSYDDMMNKQRRCQQVILQMLGRWFGEHEPVVPLLGRELDIVRLAAGRLEPITPAHVAAHLGIRPENARRWLHRLQNKNIVRSAGGSVRIRSYVLTETGKLLFV</sequence>
<comment type="caution">
    <text evidence="1">The sequence shown here is derived from an EMBL/GenBank/DDBJ whole genome shotgun (WGS) entry which is preliminary data.</text>
</comment>